<evidence type="ECO:0000256" key="1">
    <source>
        <dbReference type="ARBA" id="ARBA00000952"/>
    </source>
</evidence>
<reference evidence="9 10" key="1">
    <citation type="journal article" date="2010" name="Nature">
        <title>The Ectocarpus genome and the independent evolution of multicellularity in brown algae.</title>
        <authorList>
            <person name="Cock J.M."/>
            <person name="Sterck L."/>
            <person name="Rouze P."/>
            <person name="Scornet D."/>
            <person name="Allen A.E."/>
            <person name="Amoutzias G."/>
            <person name="Anthouard V."/>
            <person name="Artiguenave F."/>
            <person name="Aury J.M."/>
            <person name="Badger J.H."/>
            <person name="Beszteri B."/>
            <person name="Billiau K."/>
            <person name="Bonnet E."/>
            <person name="Bothwell J.H."/>
            <person name="Bowler C."/>
            <person name="Boyen C."/>
            <person name="Brownlee C."/>
            <person name="Carrano C.J."/>
            <person name="Charrier B."/>
            <person name="Cho G.Y."/>
            <person name="Coelho S.M."/>
            <person name="Collen J."/>
            <person name="Corre E."/>
            <person name="Da Silva C."/>
            <person name="Delage L."/>
            <person name="Delaroque N."/>
            <person name="Dittami S.M."/>
            <person name="Doulbeau S."/>
            <person name="Elias M."/>
            <person name="Farnham G."/>
            <person name="Gachon C.M."/>
            <person name="Gschloessl B."/>
            <person name="Heesch S."/>
            <person name="Jabbari K."/>
            <person name="Jubin C."/>
            <person name="Kawai H."/>
            <person name="Kimura K."/>
            <person name="Kloareg B."/>
            <person name="Kupper F.C."/>
            <person name="Lang D."/>
            <person name="Le Bail A."/>
            <person name="Leblanc C."/>
            <person name="Lerouge P."/>
            <person name="Lohr M."/>
            <person name="Lopez P.J."/>
            <person name="Martens C."/>
            <person name="Maumus F."/>
            <person name="Michel G."/>
            <person name="Miranda-Saavedra D."/>
            <person name="Morales J."/>
            <person name="Moreau H."/>
            <person name="Motomura T."/>
            <person name="Nagasato C."/>
            <person name="Napoli C.A."/>
            <person name="Nelson D.R."/>
            <person name="Nyvall-Collen P."/>
            <person name="Peters A.F."/>
            <person name="Pommier C."/>
            <person name="Potin P."/>
            <person name="Poulain J."/>
            <person name="Quesneville H."/>
            <person name="Read B."/>
            <person name="Rensing S.A."/>
            <person name="Ritter A."/>
            <person name="Rousvoal S."/>
            <person name="Samanta M."/>
            <person name="Samson G."/>
            <person name="Schroeder D.C."/>
            <person name="Segurens B."/>
            <person name="Strittmatter M."/>
            <person name="Tonon T."/>
            <person name="Tregear J.W."/>
            <person name="Valentin K."/>
            <person name="von Dassow P."/>
            <person name="Yamagishi T."/>
            <person name="Van de Peer Y."/>
            <person name="Wincker P."/>
        </authorList>
    </citation>
    <scope>NUCLEOTIDE SEQUENCE [LARGE SCALE GENOMIC DNA]</scope>
    <source>
        <strain evidence="10">Ec32 / CCAP1310/4</strain>
    </source>
</reference>
<dbReference type="OMA" id="HSIINAN"/>
<sequence>MAEQQKESSASLTSTEAKAFELAQEAVMVKSVPVAEGTPIIKGFDFNTGRDLDGIMAAAMTTGFQATNLAKAVEEVNRMRRWRLSDRPVKPDEDDDLKDPAVRAGVKATIFFSYTSNMVSCGVRETIRFLAQHKMVDCIVTSAGGVEEDFLKCLRPTYLGDFNLKGRDLRLKGQNRIGNLVVENRNYCEFEDWLNPILNKMTDEQEADKVVWTPSTMIERLGREIDNEESIYYWCAKNDIPVFCPALTDGSIGDMIYFHKYKRPEFILDISGDVKRINDIAVRAPCTGMIIVGGGVVKHHVCNANLMRNGADFAVFMNTGQEYDGSDSGARPDEAVSWGKIKLDAKPVKIYAEATLVLPLLVAQTFAKDFHDQRAAEA</sequence>
<evidence type="ECO:0000313" key="10">
    <source>
        <dbReference type="Proteomes" id="UP000002630"/>
    </source>
</evidence>
<dbReference type="FunFam" id="3.40.910.10:FF:000001">
    <property type="entry name" value="Probable deoxyhypusine synthase"/>
    <property type="match status" value="1"/>
</dbReference>
<evidence type="ECO:0000256" key="8">
    <source>
        <dbReference type="ARBA" id="ARBA00023256"/>
    </source>
</evidence>
<keyword evidence="10" id="KW-1185">Reference proteome</keyword>
<evidence type="ECO:0000256" key="7">
    <source>
        <dbReference type="ARBA" id="ARBA00023027"/>
    </source>
</evidence>
<evidence type="ECO:0000256" key="6">
    <source>
        <dbReference type="ARBA" id="ARBA00022679"/>
    </source>
</evidence>
<comment type="catalytic activity">
    <reaction evidence="1">
        <text>[eIF5A protein]-L-lysine + spermidine = [eIF5A protein]-deoxyhypusine + propane-1,3-diamine</text>
        <dbReference type="Rhea" id="RHEA:33299"/>
        <dbReference type="Rhea" id="RHEA-COMP:10143"/>
        <dbReference type="Rhea" id="RHEA-COMP:10144"/>
        <dbReference type="ChEBI" id="CHEBI:29969"/>
        <dbReference type="ChEBI" id="CHEBI:57484"/>
        <dbReference type="ChEBI" id="CHEBI:57834"/>
        <dbReference type="ChEBI" id="CHEBI:82657"/>
        <dbReference type="EC" id="2.5.1.46"/>
    </reaction>
</comment>
<gene>
    <name evidence="9" type="ORF">Esi_0036_0058</name>
</gene>
<accession>D8LLB6</accession>
<dbReference type="InterPro" id="IPR029035">
    <property type="entry name" value="DHS-like_NAD/FAD-binding_dom"/>
</dbReference>
<dbReference type="OrthoDB" id="294378at2759"/>
<evidence type="ECO:0000313" key="9">
    <source>
        <dbReference type="EMBL" id="CBN77114.1"/>
    </source>
</evidence>
<dbReference type="InParanoid" id="D8LLB6"/>
<dbReference type="Proteomes" id="UP000002630">
    <property type="component" value="Linkage Group LG20"/>
</dbReference>
<organism evidence="9 10">
    <name type="scientific">Ectocarpus siliculosus</name>
    <name type="common">Brown alga</name>
    <name type="synonym">Conferva siliculosa</name>
    <dbReference type="NCBI Taxonomy" id="2880"/>
    <lineage>
        <taxon>Eukaryota</taxon>
        <taxon>Sar</taxon>
        <taxon>Stramenopiles</taxon>
        <taxon>Ochrophyta</taxon>
        <taxon>PX clade</taxon>
        <taxon>Phaeophyceae</taxon>
        <taxon>Ectocarpales</taxon>
        <taxon>Ectocarpaceae</taxon>
        <taxon>Ectocarpus</taxon>
    </lineage>
</organism>
<dbReference type="EMBL" id="FN648553">
    <property type="protein sequence ID" value="CBN77114.1"/>
    <property type="molecule type" value="Genomic_DNA"/>
</dbReference>
<keyword evidence="7" id="KW-0520">NAD</keyword>
<dbReference type="STRING" id="2880.D8LLB6"/>
<keyword evidence="6" id="KW-0808">Transferase</keyword>
<dbReference type="EMBL" id="FN649745">
    <property type="protein sequence ID" value="CBN77114.1"/>
    <property type="molecule type" value="Genomic_DNA"/>
</dbReference>
<comment type="similarity">
    <text evidence="4">Belongs to the deoxyhypusine synthase family.</text>
</comment>
<evidence type="ECO:0000256" key="4">
    <source>
        <dbReference type="ARBA" id="ARBA00009892"/>
    </source>
</evidence>
<dbReference type="SUPFAM" id="SSF52467">
    <property type="entry name" value="DHS-like NAD/FAD-binding domain"/>
    <property type="match status" value="1"/>
</dbReference>
<evidence type="ECO:0000256" key="2">
    <source>
        <dbReference type="ARBA" id="ARBA00001911"/>
    </source>
</evidence>
<evidence type="ECO:0000256" key="5">
    <source>
        <dbReference type="ARBA" id="ARBA00012683"/>
    </source>
</evidence>
<dbReference type="InterPro" id="IPR036982">
    <property type="entry name" value="Deoxyhypusine_synthase_sf"/>
</dbReference>
<evidence type="ECO:0000256" key="3">
    <source>
        <dbReference type="ARBA" id="ARBA00005041"/>
    </source>
</evidence>
<dbReference type="PANTHER" id="PTHR11703">
    <property type="entry name" value="DEOXYHYPUSINE SYNTHASE"/>
    <property type="match status" value="1"/>
</dbReference>
<name>D8LLB6_ECTSI</name>
<dbReference type="Pfam" id="PF01916">
    <property type="entry name" value="DS"/>
    <property type="match status" value="1"/>
</dbReference>
<dbReference type="GO" id="GO:0034038">
    <property type="term" value="F:deoxyhypusine synthase activity"/>
    <property type="evidence" value="ECO:0007669"/>
    <property type="project" value="UniProtKB-EC"/>
</dbReference>
<dbReference type="FunCoup" id="D8LLB6">
    <property type="interactions" value="458"/>
</dbReference>
<dbReference type="NCBIfam" id="TIGR00321">
    <property type="entry name" value="dhys"/>
    <property type="match status" value="1"/>
</dbReference>
<dbReference type="EC" id="2.5.1.46" evidence="5"/>
<dbReference type="eggNOG" id="KOG2924">
    <property type="taxonomic scope" value="Eukaryota"/>
</dbReference>
<protein>
    <recommendedName>
        <fullName evidence="5">deoxyhypusine synthase</fullName>
        <ecNumber evidence="5">2.5.1.46</ecNumber>
    </recommendedName>
</protein>
<dbReference type="AlphaFoldDB" id="D8LLB6"/>
<dbReference type="Gene3D" id="3.40.910.10">
    <property type="entry name" value="Deoxyhypusine synthase"/>
    <property type="match status" value="1"/>
</dbReference>
<dbReference type="InterPro" id="IPR002773">
    <property type="entry name" value="Deoxyhypusine_synthase"/>
</dbReference>
<comment type="pathway">
    <text evidence="3">Protein modification; eIF5A hypusination.</text>
</comment>
<proteinExistence type="inferred from homology"/>
<keyword evidence="8" id="KW-0386">Hypusine biosynthesis</keyword>
<dbReference type="GO" id="GO:0005737">
    <property type="term" value="C:cytoplasm"/>
    <property type="evidence" value="ECO:0007669"/>
    <property type="project" value="TreeGrafter"/>
</dbReference>
<comment type="cofactor">
    <cofactor evidence="2">
        <name>NAD(+)</name>
        <dbReference type="ChEBI" id="CHEBI:57540"/>
    </cofactor>
</comment>
<dbReference type="PANTHER" id="PTHR11703:SF0">
    <property type="entry name" value="DEOXYHYPUSINE SYNTHASE"/>
    <property type="match status" value="1"/>
</dbReference>